<dbReference type="Gene3D" id="2.40.30.240">
    <property type="match status" value="1"/>
</dbReference>
<dbReference type="InterPro" id="IPR024659">
    <property type="entry name" value="Phage_coat_Gp5"/>
</dbReference>
<dbReference type="EMBL" id="CP042306">
    <property type="protein sequence ID" value="QDZ07463.1"/>
    <property type="molecule type" value="Genomic_DNA"/>
</dbReference>
<dbReference type="Pfam" id="PF11651">
    <property type="entry name" value="P22_CoatProtein"/>
    <property type="match status" value="1"/>
</dbReference>
<dbReference type="Proteomes" id="UP000315673">
    <property type="component" value="Chromosome"/>
</dbReference>
<proteinExistence type="predicted"/>
<dbReference type="OrthoDB" id="1867599at2"/>
<reference evidence="1 2" key="1">
    <citation type="submission" date="2019-07" db="EMBL/GenBank/DDBJ databases">
        <title>Full genome sequence of Sphingomonas sp. 4R-6-7(HKS19).</title>
        <authorList>
            <person name="Im W.-T."/>
        </authorList>
    </citation>
    <scope>NUCLEOTIDE SEQUENCE [LARGE SCALE GENOMIC DNA]</scope>
    <source>
        <strain evidence="1 2">HKS19</strain>
    </source>
</reference>
<evidence type="ECO:0000313" key="1">
    <source>
        <dbReference type="EMBL" id="QDZ07463.1"/>
    </source>
</evidence>
<sequence>MANAFSKNTLVDFNDLVEGFEDNLVISKTFRNLAEDGQALERAFNTVWVPQPYIAQSFTGINQTSNFARTYTQLSVPVTLSYSHSVPFTFGPLELRDPLQQRRVMKAALQRLASDINVDCSNLAALQGSIVSKRTTAASGFDDVAALDTAMNRMGISMADRKALYSSGDYNSMASDLQKASRSFGNKKSDTAYEKAYVGDIAGFETYKLDYGYTLTAATATGVTITNTLPLFYTPVSTTLSTDGLSRTNNDNRFQTVSLGVTGAGVKAGDAFTIAGVFEVNHITKQSTGVLKTFRIISQSSGSAGAAGNYVISPPIIAGTGATDPELQYKNVSNAPTNGAVITFLNTVTTTANPFWQDDAMVIMPAKYEPDPNSGMAVTSLTTDSGITIVMAKQAQIGTLDTLYRLDAYYGLADLQPEMSGIQLFNQT</sequence>
<protein>
    <recommendedName>
        <fullName evidence="3">Coat protein</fullName>
    </recommendedName>
</protein>
<dbReference type="RefSeq" id="WP_146570933.1">
    <property type="nucleotide sequence ID" value="NZ_CP042306.1"/>
</dbReference>
<organism evidence="1 2">
    <name type="scientific">Sphingomonas panacisoli</name>
    <dbReference type="NCBI Taxonomy" id="1813879"/>
    <lineage>
        <taxon>Bacteria</taxon>
        <taxon>Pseudomonadati</taxon>
        <taxon>Pseudomonadota</taxon>
        <taxon>Alphaproteobacteria</taxon>
        <taxon>Sphingomonadales</taxon>
        <taxon>Sphingomonadaceae</taxon>
        <taxon>Sphingomonas</taxon>
    </lineage>
</organism>
<name>A0A5B8LH97_9SPHN</name>
<dbReference type="KEGG" id="spai:FPZ24_08195"/>
<accession>A0A5B8LH97</accession>
<evidence type="ECO:0000313" key="2">
    <source>
        <dbReference type="Proteomes" id="UP000315673"/>
    </source>
</evidence>
<gene>
    <name evidence="1" type="ORF">FPZ24_08195</name>
</gene>
<evidence type="ECO:0008006" key="3">
    <source>
        <dbReference type="Google" id="ProtNLM"/>
    </source>
</evidence>
<dbReference type="AlphaFoldDB" id="A0A5B8LH97"/>
<keyword evidence="2" id="KW-1185">Reference proteome</keyword>